<dbReference type="Pfam" id="PF01161">
    <property type="entry name" value="PBP"/>
    <property type="match status" value="1"/>
</dbReference>
<feature type="compositionally biased region" description="Basic and acidic residues" evidence="1">
    <location>
        <begin position="97"/>
        <end position="122"/>
    </location>
</feature>
<feature type="region of interest" description="Disordered" evidence="1">
    <location>
        <begin position="67"/>
        <end position="152"/>
    </location>
</feature>
<feature type="signal peptide" evidence="2">
    <location>
        <begin position="1"/>
        <end position="16"/>
    </location>
</feature>
<dbReference type="CDD" id="cd00866">
    <property type="entry name" value="PEBP_euk"/>
    <property type="match status" value="1"/>
</dbReference>
<dbReference type="SUPFAM" id="SSF49777">
    <property type="entry name" value="PEBP-like"/>
    <property type="match status" value="1"/>
</dbReference>
<proteinExistence type="predicted"/>
<keyword evidence="2" id="KW-0732">Signal</keyword>
<sequence length="350" mass="39770">MPIATLWLGVAVVCLGDVVVDDPRTNEAAAAAVARFQPLEHRRPEVTDRQPLLVAYSTETVMRFNDRPRTRSAYDEHADYEYEPRRHGSGGRFAPETSDRSYDARVSEEPDNEAADRPRVDPEFTGPESKLLPDSPAPRHQQALDDQVESEGVKPVRALPLVTQHNLQDTKRRIMLNAIRIELTETRVIPDVLPEKFMPEFNITMAFNNQTVEMGQMLTVNETKSEPVIEFDSQPGQIYTVAMVDPDSPSLNRHGYRSYRHFLVSNLEAAENSTSNVITTYQSPQPEFGTGAHRYAIVVLKQQGHFNVTEDDVPPSRVRFDVVDWGRRRKMKPVAASYFMVKRNHVNEED</sequence>
<keyword evidence="4" id="KW-1185">Reference proteome</keyword>
<name>A0A9W8BGL5_9FUNG</name>
<evidence type="ECO:0000313" key="3">
    <source>
        <dbReference type="EMBL" id="KAJ2006162.1"/>
    </source>
</evidence>
<dbReference type="InterPro" id="IPR008914">
    <property type="entry name" value="PEBP"/>
</dbReference>
<dbReference type="PANTHER" id="PTHR11362:SF82">
    <property type="entry name" value="PHOSPHATIDYLETHANOLAMINE-BINDING PROTEIN 4"/>
    <property type="match status" value="1"/>
</dbReference>
<evidence type="ECO:0000313" key="4">
    <source>
        <dbReference type="Proteomes" id="UP001150907"/>
    </source>
</evidence>
<dbReference type="InterPro" id="IPR035810">
    <property type="entry name" value="PEBP_euk"/>
</dbReference>
<dbReference type="Proteomes" id="UP001150907">
    <property type="component" value="Unassembled WGS sequence"/>
</dbReference>
<feature type="compositionally biased region" description="Basic and acidic residues" evidence="1">
    <location>
        <begin position="67"/>
        <end position="86"/>
    </location>
</feature>
<accession>A0A9W8BGL5</accession>
<feature type="chain" id="PRO_5040934413" evidence="2">
    <location>
        <begin position="17"/>
        <end position="350"/>
    </location>
</feature>
<organism evidence="3 4">
    <name type="scientific">Coemansia thaxteri</name>
    <dbReference type="NCBI Taxonomy" id="2663907"/>
    <lineage>
        <taxon>Eukaryota</taxon>
        <taxon>Fungi</taxon>
        <taxon>Fungi incertae sedis</taxon>
        <taxon>Zoopagomycota</taxon>
        <taxon>Kickxellomycotina</taxon>
        <taxon>Kickxellomycetes</taxon>
        <taxon>Kickxellales</taxon>
        <taxon>Kickxellaceae</taxon>
        <taxon>Coemansia</taxon>
    </lineage>
</organism>
<reference evidence="3" key="1">
    <citation type="submission" date="2022-07" db="EMBL/GenBank/DDBJ databases">
        <title>Phylogenomic reconstructions and comparative analyses of Kickxellomycotina fungi.</title>
        <authorList>
            <person name="Reynolds N.K."/>
            <person name="Stajich J.E."/>
            <person name="Barry K."/>
            <person name="Grigoriev I.V."/>
            <person name="Crous P."/>
            <person name="Smith M.E."/>
        </authorList>
    </citation>
    <scope>NUCLEOTIDE SEQUENCE</scope>
    <source>
        <strain evidence="3">IMI 214461</strain>
    </source>
</reference>
<dbReference type="InterPro" id="IPR036610">
    <property type="entry name" value="PEBP-like_sf"/>
</dbReference>
<evidence type="ECO:0000256" key="2">
    <source>
        <dbReference type="SAM" id="SignalP"/>
    </source>
</evidence>
<protein>
    <submittedName>
        <fullName evidence="3">Phosphatidylethanolamine-binding protein 1</fullName>
    </submittedName>
</protein>
<dbReference type="PANTHER" id="PTHR11362">
    <property type="entry name" value="PHOSPHATIDYLETHANOLAMINE-BINDING PROTEIN"/>
    <property type="match status" value="1"/>
</dbReference>
<dbReference type="EMBL" id="JANBQF010000070">
    <property type="protein sequence ID" value="KAJ2006162.1"/>
    <property type="molecule type" value="Genomic_DNA"/>
</dbReference>
<dbReference type="OrthoDB" id="2506647at2759"/>
<gene>
    <name evidence="3" type="primary">PEBP1</name>
    <name evidence="3" type="ORF">H4R26_001536</name>
</gene>
<dbReference type="AlphaFoldDB" id="A0A9W8BGL5"/>
<comment type="caution">
    <text evidence="3">The sequence shown here is derived from an EMBL/GenBank/DDBJ whole genome shotgun (WGS) entry which is preliminary data.</text>
</comment>
<dbReference type="Gene3D" id="3.90.280.10">
    <property type="entry name" value="PEBP-like"/>
    <property type="match status" value="1"/>
</dbReference>
<evidence type="ECO:0000256" key="1">
    <source>
        <dbReference type="SAM" id="MobiDB-lite"/>
    </source>
</evidence>